<dbReference type="PRINTS" id="PR00105">
    <property type="entry name" value="C5METTRFRASE"/>
</dbReference>
<evidence type="ECO:0000256" key="3">
    <source>
        <dbReference type="ARBA" id="ARBA00022691"/>
    </source>
</evidence>
<evidence type="ECO:0000256" key="7">
    <source>
        <dbReference type="RuleBase" id="RU000416"/>
    </source>
</evidence>
<proteinExistence type="inferred from homology"/>
<keyword evidence="1 6" id="KW-0489">Methyltransferase</keyword>
<dbReference type="InterPro" id="IPR001525">
    <property type="entry name" value="C5_MeTfrase"/>
</dbReference>
<dbReference type="Pfam" id="PF00145">
    <property type="entry name" value="DNA_methylase"/>
    <property type="match status" value="1"/>
</dbReference>
<dbReference type="GO" id="GO:0003886">
    <property type="term" value="F:DNA (cytosine-5-)-methyltransferase activity"/>
    <property type="evidence" value="ECO:0007669"/>
    <property type="project" value="UniProtKB-EC"/>
</dbReference>
<evidence type="ECO:0000256" key="2">
    <source>
        <dbReference type="ARBA" id="ARBA00022679"/>
    </source>
</evidence>
<evidence type="ECO:0000256" key="6">
    <source>
        <dbReference type="PROSITE-ProRule" id="PRU01016"/>
    </source>
</evidence>
<dbReference type="InterPro" id="IPR018117">
    <property type="entry name" value="C5_DNA_meth_AS"/>
</dbReference>
<dbReference type="PROSITE" id="PS51679">
    <property type="entry name" value="SAM_MT_C5"/>
    <property type="match status" value="1"/>
</dbReference>
<evidence type="ECO:0000256" key="8">
    <source>
        <dbReference type="RuleBase" id="RU000417"/>
    </source>
</evidence>
<dbReference type="Gene3D" id="3.90.120.10">
    <property type="entry name" value="DNA Methylase, subunit A, domain 2"/>
    <property type="match status" value="1"/>
</dbReference>
<keyword evidence="2 6" id="KW-0808">Transferase</keyword>
<dbReference type="Gene3D" id="3.40.50.150">
    <property type="entry name" value="Vaccinia Virus protein VP39"/>
    <property type="match status" value="1"/>
</dbReference>
<name>A0ABT7FK73_9RHOB</name>
<keyword evidence="3 6" id="KW-0949">S-adenosyl-L-methionine</keyword>
<dbReference type="Proteomes" id="UP001227126">
    <property type="component" value="Unassembled WGS sequence"/>
</dbReference>
<dbReference type="InterPro" id="IPR029063">
    <property type="entry name" value="SAM-dependent_MTases_sf"/>
</dbReference>
<keyword evidence="4" id="KW-0680">Restriction system</keyword>
<evidence type="ECO:0000256" key="4">
    <source>
        <dbReference type="ARBA" id="ARBA00022747"/>
    </source>
</evidence>
<dbReference type="InterPro" id="IPR050390">
    <property type="entry name" value="C5-Methyltransferase"/>
</dbReference>
<organism evidence="9 10">
    <name type="scientific">Sedimentitalea xiamensis</name>
    <dbReference type="NCBI Taxonomy" id="3050037"/>
    <lineage>
        <taxon>Bacteria</taxon>
        <taxon>Pseudomonadati</taxon>
        <taxon>Pseudomonadota</taxon>
        <taxon>Alphaproteobacteria</taxon>
        <taxon>Rhodobacterales</taxon>
        <taxon>Paracoccaceae</taxon>
        <taxon>Sedimentitalea</taxon>
    </lineage>
</organism>
<dbReference type="EMBL" id="JASNJE010000040">
    <property type="protein sequence ID" value="MDK3075544.1"/>
    <property type="molecule type" value="Genomic_DNA"/>
</dbReference>
<comment type="catalytic activity">
    <reaction evidence="5 8">
        <text>a 2'-deoxycytidine in DNA + S-adenosyl-L-methionine = a 5-methyl-2'-deoxycytidine in DNA + S-adenosyl-L-homocysteine + H(+)</text>
        <dbReference type="Rhea" id="RHEA:13681"/>
        <dbReference type="Rhea" id="RHEA-COMP:11369"/>
        <dbReference type="Rhea" id="RHEA-COMP:11370"/>
        <dbReference type="ChEBI" id="CHEBI:15378"/>
        <dbReference type="ChEBI" id="CHEBI:57856"/>
        <dbReference type="ChEBI" id="CHEBI:59789"/>
        <dbReference type="ChEBI" id="CHEBI:85452"/>
        <dbReference type="ChEBI" id="CHEBI:85454"/>
        <dbReference type="EC" id="2.1.1.37"/>
    </reaction>
</comment>
<comment type="similarity">
    <text evidence="6 7">Belongs to the class I-like SAM-binding methyltransferase superfamily. C5-methyltransferase family.</text>
</comment>
<evidence type="ECO:0000313" key="10">
    <source>
        <dbReference type="Proteomes" id="UP001227126"/>
    </source>
</evidence>
<evidence type="ECO:0000256" key="1">
    <source>
        <dbReference type="ARBA" id="ARBA00022603"/>
    </source>
</evidence>
<sequence>MELTSIDLFSGAGGLSLGLERAGFRPVLGLDLNRDACATYRRNFPGVEVLEQSVTEVDFRQWRGVDLIAGGPPCQPFSNGGKRLAADDVRDMLPEFVRAVNEAMPRAFLMENVAGLLAPRNREYFDSVLATIDERYTVLPPRIVNAADYGVPQKRLRVMVIGFLKGAVDFPAPTHRPGRYATAGSVIRRGEVRGTPNPSKVVYAKKPDLRPSPYAGQLFNGGGRAINLDQPAPTILASAGGNKTHFIDELDAVPPYHKHLWDGGRPRQGTLEGGRRLTVLESALLQSFPAEMVFEGSRSSQYSQIGNAVPPRLAEVVGASVARALH</sequence>
<keyword evidence="10" id="KW-1185">Reference proteome</keyword>
<dbReference type="EC" id="2.1.1.37" evidence="8"/>
<dbReference type="GO" id="GO:0032259">
    <property type="term" value="P:methylation"/>
    <property type="evidence" value="ECO:0007669"/>
    <property type="project" value="UniProtKB-KW"/>
</dbReference>
<dbReference type="NCBIfam" id="TIGR00675">
    <property type="entry name" value="dcm"/>
    <property type="match status" value="1"/>
</dbReference>
<dbReference type="RefSeq" id="WP_284487468.1">
    <property type="nucleotide sequence ID" value="NZ_JASNJE010000040.1"/>
</dbReference>
<dbReference type="PANTHER" id="PTHR10629">
    <property type="entry name" value="CYTOSINE-SPECIFIC METHYLTRANSFERASE"/>
    <property type="match status" value="1"/>
</dbReference>
<protein>
    <recommendedName>
        <fullName evidence="8">Cytosine-specific methyltransferase</fullName>
        <ecNumber evidence="8">2.1.1.37</ecNumber>
    </recommendedName>
</protein>
<evidence type="ECO:0000256" key="5">
    <source>
        <dbReference type="ARBA" id="ARBA00047422"/>
    </source>
</evidence>
<gene>
    <name evidence="9" type="ORF">QO034_20935</name>
</gene>
<reference evidence="9 10" key="1">
    <citation type="submission" date="2023-05" db="EMBL/GenBank/DDBJ databases">
        <title>Sedimentitalea sp. nov. JM2-8.</title>
        <authorList>
            <person name="Huang J."/>
        </authorList>
    </citation>
    <scope>NUCLEOTIDE SEQUENCE [LARGE SCALE GENOMIC DNA]</scope>
    <source>
        <strain evidence="9 10">JM2-8</strain>
    </source>
</reference>
<evidence type="ECO:0000313" key="9">
    <source>
        <dbReference type="EMBL" id="MDK3075544.1"/>
    </source>
</evidence>
<accession>A0ABT7FK73</accession>
<comment type="caution">
    <text evidence="9">The sequence shown here is derived from an EMBL/GenBank/DDBJ whole genome shotgun (WGS) entry which is preliminary data.</text>
</comment>
<feature type="active site" evidence="6">
    <location>
        <position position="74"/>
    </location>
</feature>
<dbReference type="SUPFAM" id="SSF53335">
    <property type="entry name" value="S-adenosyl-L-methionine-dependent methyltransferases"/>
    <property type="match status" value="1"/>
</dbReference>
<dbReference type="PANTHER" id="PTHR10629:SF52">
    <property type="entry name" value="DNA (CYTOSINE-5)-METHYLTRANSFERASE 1"/>
    <property type="match status" value="1"/>
</dbReference>
<dbReference type="PROSITE" id="PS00094">
    <property type="entry name" value="C5_MTASE_1"/>
    <property type="match status" value="1"/>
</dbReference>